<keyword evidence="2" id="KW-0472">Membrane</keyword>
<evidence type="ECO:0000313" key="5">
    <source>
        <dbReference type="Proteomes" id="UP000825100"/>
    </source>
</evidence>
<feature type="domain" description="DUF8208" evidence="3">
    <location>
        <begin position="42"/>
        <end position="403"/>
    </location>
</feature>
<protein>
    <recommendedName>
        <fullName evidence="3">DUF8208 domain-containing protein</fullName>
    </recommendedName>
</protein>
<accession>A0ABM7QWU2</accession>
<feature type="compositionally biased region" description="Polar residues" evidence="1">
    <location>
        <begin position="589"/>
        <end position="619"/>
    </location>
</feature>
<feature type="transmembrane region" description="Helical" evidence="2">
    <location>
        <begin position="278"/>
        <end position="300"/>
    </location>
</feature>
<dbReference type="EMBL" id="AP024686">
    <property type="protein sequence ID" value="BCX31545.1"/>
    <property type="molecule type" value="Genomic_DNA"/>
</dbReference>
<feature type="transmembrane region" description="Helical" evidence="2">
    <location>
        <begin position="369"/>
        <end position="391"/>
    </location>
</feature>
<feature type="transmembrane region" description="Helical" evidence="2">
    <location>
        <begin position="342"/>
        <end position="363"/>
    </location>
</feature>
<feature type="transmembrane region" description="Helical" evidence="2">
    <location>
        <begin position="53"/>
        <end position="73"/>
    </location>
</feature>
<dbReference type="InterPro" id="IPR058066">
    <property type="entry name" value="pXO2-14_N"/>
</dbReference>
<reference evidence="4 5" key="1">
    <citation type="submission" date="2021-05" db="EMBL/GenBank/DDBJ databases">
        <title>Complete Genome Sequence of Latilactobacillus sp. Strain WDN19, a High D-Aspartate-producing Lactic Acid Bacterium Isolated from a Japanese Pickle.</title>
        <authorList>
            <person name="Kajitani K."/>
            <person name="Takahashi S."/>
        </authorList>
    </citation>
    <scope>NUCLEOTIDE SEQUENCE [LARGE SCALE GENOMIC DNA]</scope>
    <source>
        <strain evidence="4 5">WDN19</strain>
        <plasmid evidence="4 5">WDN19_con2</plasmid>
    </source>
</reference>
<dbReference type="Proteomes" id="UP000825100">
    <property type="component" value="Plasmid WDN19_con2"/>
</dbReference>
<dbReference type="InterPro" id="IPR058521">
    <property type="entry name" value="DUF8208"/>
</dbReference>
<feature type="transmembrane region" description="Helical" evidence="2">
    <location>
        <begin position="129"/>
        <end position="147"/>
    </location>
</feature>
<evidence type="ECO:0000256" key="1">
    <source>
        <dbReference type="SAM" id="MobiDB-lite"/>
    </source>
</evidence>
<evidence type="ECO:0000259" key="3">
    <source>
        <dbReference type="Pfam" id="PF26635"/>
    </source>
</evidence>
<evidence type="ECO:0000256" key="2">
    <source>
        <dbReference type="SAM" id="Phobius"/>
    </source>
</evidence>
<feature type="compositionally biased region" description="Polar residues" evidence="1">
    <location>
        <begin position="689"/>
        <end position="738"/>
    </location>
</feature>
<feature type="region of interest" description="Disordered" evidence="1">
    <location>
        <begin position="794"/>
        <end position="841"/>
    </location>
</feature>
<feature type="transmembrane region" description="Helical" evidence="2">
    <location>
        <begin position="93"/>
        <end position="114"/>
    </location>
</feature>
<dbReference type="NCBIfam" id="NF045890">
    <property type="entry name" value="conj_pls20_p028"/>
    <property type="match status" value="1"/>
</dbReference>
<organism evidence="4 5">
    <name type="scientific">Latilactobacillus curvatus</name>
    <name type="common">Lactobacillus curvatus</name>
    <dbReference type="NCBI Taxonomy" id="28038"/>
    <lineage>
        <taxon>Bacteria</taxon>
        <taxon>Bacillati</taxon>
        <taxon>Bacillota</taxon>
        <taxon>Bacilli</taxon>
        <taxon>Lactobacillales</taxon>
        <taxon>Lactobacillaceae</taxon>
        <taxon>Latilactobacillus</taxon>
    </lineage>
</organism>
<feature type="compositionally biased region" description="Polar residues" evidence="1">
    <location>
        <begin position="545"/>
        <end position="562"/>
    </location>
</feature>
<geneLocation type="plasmid" evidence="4 5">
    <name>WDN19_con2</name>
</geneLocation>
<name>A0ABM7QWU2_LATCU</name>
<feature type="compositionally biased region" description="Polar residues" evidence="1">
    <location>
        <begin position="808"/>
        <end position="828"/>
    </location>
</feature>
<sequence>MDFLFINKFLMTVGSFWFGKDDADAFFKASLKFLNKNQAVLHYQDILGAAFSWIKWAIIKGLYNLTNTIFGLVSKAFDMKGLLKDAGLSNVNATFISGGLAVSLITLSLVWFGVKKIVMPEAAASTKKVMTNLIVSVALITGIGNFINTGLDLSQSVFTAAVNPDKQSLPMTVIKNNTADLTLLIDSNFKGKNDQLNGTNNLTEDNFKKTDLTTNINKDKLKEFRDDNKVKETDQVPVNFLKYKLDTDQNGKDVASDFTNSKWYNFMEKAYKPGYARFSTNTVVIMISLIALAVAALFMIYTIPSVIIQLAVARIVSVFVFATDLENGQKTKEVMLDISKSIMVIACTGIEFFVYTTILTFAGNTNLNPWIFAMAIVAGTVMLLVGSNAFLKYFGVDTAIHNNGNGLLKAAAFSMTAGKMAKGAGSHAVNAVQQGGKGLGKMKDKISNAAEQYADEHGIETKHPVFKAASRKIGEGMNSTAKGLGYVGTRKAGLAVDAAQLAGKGVSKGFNAVKEGVSSVAGKAAEGANNVKDSYVAGVGSATLKNIDNSAPETGTSETSSDGHGGVDINSSTTTQSTGSTGVTDTTTPEQVPNSTKEINDPNLSNVTSTPKINTSKPIQNGPTGSTQSSSQNTQSTGGNGSSNGATTKMPHTVASQPSSTTGTSGNNVSQLNNNKEIPKQETVGAGTGTSAPSTRESAPQLSENKGTDLQNISNTSNNTVPEINSTPITQSSASDTTATIQNVGQVENQSEVSSSVSQATMPINTQQINNENTNTPAPASNAVDSKFDVSNTQLKPADKASKKIVKPNTNKVTNNFGLPETPVNSPIRSKPKAPNLNKKE</sequence>
<dbReference type="Pfam" id="PF26635">
    <property type="entry name" value="DUF8208"/>
    <property type="match status" value="1"/>
</dbReference>
<keyword evidence="2" id="KW-0812">Transmembrane</keyword>
<feature type="transmembrane region" description="Helical" evidence="2">
    <location>
        <begin position="306"/>
        <end position="322"/>
    </location>
</feature>
<gene>
    <name evidence="4" type="ORF">LTWDN19_21120</name>
</gene>
<feature type="compositionally biased region" description="Low complexity" evidence="1">
    <location>
        <begin position="659"/>
        <end position="668"/>
    </location>
</feature>
<keyword evidence="4" id="KW-0614">Plasmid</keyword>
<proteinExistence type="predicted"/>
<feature type="region of interest" description="Disordered" evidence="1">
    <location>
        <begin position="545"/>
        <end position="738"/>
    </location>
</feature>
<keyword evidence="2" id="KW-1133">Transmembrane helix</keyword>
<keyword evidence="5" id="KW-1185">Reference proteome</keyword>
<feature type="compositionally biased region" description="Low complexity" evidence="1">
    <location>
        <begin position="620"/>
        <end position="648"/>
    </location>
</feature>
<evidence type="ECO:0000313" key="4">
    <source>
        <dbReference type="EMBL" id="BCX31545.1"/>
    </source>
</evidence>
<dbReference type="RefSeq" id="WP_035147803.1">
    <property type="nucleotide sequence ID" value="NZ_JAPHNQ010000029.1"/>
</dbReference>
<feature type="compositionally biased region" description="Low complexity" evidence="1">
    <location>
        <begin position="571"/>
        <end position="588"/>
    </location>
</feature>